<feature type="compositionally biased region" description="Basic and acidic residues" evidence="11">
    <location>
        <begin position="1"/>
        <end position="18"/>
    </location>
</feature>
<evidence type="ECO:0000313" key="13">
    <source>
        <dbReference type="EMBL" id="MCL9816180.1"/>
    </source>
</evidence>
<evidence type="ECO:0000259" key="12">
    <source>
        <dbReference type="PROSITE" id="PS51134"/>
    </source>
</evidence>
<dbReference type="PANTHER" id="PTHR11618:SF13">
    <property type="entry name" value="TRANSCRIPTION INITIATION FACTOR IIB"/>
    <property type="match status" value="1"/>
</dbReference>
<evidence type="ECO:0000256" key="5">
    <source>
        <dbReference type="ARBA" id="ARBA00022771"/>
    </source>
</evidence>
<dbReference type="InterPro" id="IPR013150">
    <property type="entry name" value="TFIIB_cyclin"/>
</dbReference>
<dbReference type="SUPFAM" id="SSF57783">
    <property type="entry name" value="Zinc beta-ribbon"/>
    <property type="match status" value="1"/>
</dbReference>
<gene>
    <name evidence="9" type="primary">tfb</name>
    <name evidence="13" type="ORF">AArcSt2_04410</name>
</gene>
<feature type="binding site" evidence="9">
    <location>
        <position position="28"/>
    </location>
    <ligand>
        <name>Zn(2+)</name>
        <dbReference type="ChEBI" id="CHEBI:29105"/>
    </ligand>
</feature>
<keyword evidence="7 9" id="KW-0805">Transcription regulation</keyword>
<dbReference type="EMBL" id="JAKRVX010000002">
    <property type="protein sequence ID" value="MCL9816180.1"/>
    <property type="molecule type" value="Genomic_DNA"/>
</dbReference>
<evidence type="ECO:0000256" key="3">
    <source>
        <dbReference type="ARBA" id="ARBA00022723"/>
    </source>
</evidence>
<evidence type="ECO:0000313" key="14">
    <source>
        <dbReference type="Proteomes" id="UP001203207"/>
    </source>
</evidence>
<dbReference type="SMART" id="SM00385">
    <property type="entry name" value="CYCLIN"/>
    <property type="match status" value="2"/>
</dbReference>
<dbReference type="InterPro" id="IPR023486">
    <property type="entry name" value="TFIIB_CS"/>
</dbReference>
<dbReference type="InterPro" id="IPR023484">
    <property type="entry name" value="TFIIB_arc"/>
</dbReference>
<sequence>MMPSTERIREQSQTKSEKTGVLQTCPECDGEIRRDEVRGESICQLCGLVVGEYTIDHGPEWRSNDDGDSRSRVGSPLTNLRHDKGLSTQISWQNKDARGNGLSYQKQRKFNRLRRWDQRANARSPEERGLKHALGEIERMSSALGLPKPTRQIAAQIYRRAADDNLLPGRSIEGIATASVYAAARIDGVPRTLEEVAVVSRVDQQRIERAYRYMKRELSLSVPLTDPREYMTRIASETSCTMQTEQQARALIDKAVRSGVHVGKSPVSIAASSIYAGAKMTDDPITQSEIAAAANVSEVTIRTRYRELLKLDSET</sequence>
<evidence type="ECO:0000256" key="6">
    <source>
        <dbReference type="ARBA" id="ARBA00022833"/>
    </source>
</evidence>
<feature type="binding site" evidence="9">
    <location>
        <position position="46"/>
    </location>
    <ligand>
        <name>Zn(2+)</name>
        <dbReference type="ChEBI" id="CHEBI:29105"/>
    </ligand>
</feature>
<evidence type="ECO:0000256" key="11">
    <source>
        <dbReference type="SAM" id="MobiDB-lite"/>
    </source>
</evidence>
<dbReference type="FunFam" id="1.10.472.170:FF:000001">
    <property type="entry name" value="Transcription initiation factor IIB"/>
    <property type="match status" value="1"/>
</dbReference>
<organism evidence="13 14">
    <name type="scientific">Natronocalculus amylovorans</name>
    <dbReference type="NCBI Taxonomy" id="2917812"/>
    <lineage>
        <taxon>Archaea</taxon>
        <taxon>Methanobacteriati</taxon>
        <taxon>Methanobacteriota</taxon>
        <taxon>Stenosarchaea group</taxon>
        <taxon>Halobacteria</taxon>
        <taxon>Halobacteriales</taxon>
        <taxon>Haloferacaceae</taxon>
        <taxon>Natronocalculus</taxon>
    </lineage>
</organism>
<dbReference type="HAMAP" id="MF_00383">
    <property type="entry name" value="TF2B_arch"/>
    <property type="match status" value="1"/>
</dbReference>
<protein>
    <recommendedName>
        <fullName evidence="2 9">Transcription initiation factor IIB</fullName>
        <shortName evidence="9">TFIIB</shortName>
    </recommendedName>
</protein>
<keyword evidence="8 9" id="KW-0804">Transcription</keyword>
<evidence type="ECO:0000256" key="7">
    <source>
        <dbReference type="ARBA" id="ARBA00023015"/>
    </source>
</evidence>
<evidence type="ECO:0000256" key="9">
    <source>
        <dbReference type="HAMAP-Rule" id="MF_00383"/>
    </source>
</evidence>
<dbReference type="RefSeq" id="WP_250583206.1">
    <property type="nucleotide sequence ID" value="NZ_JAKRVX010000002.1"/>
</dbReference>
<evidence type="ECO:0000256" key="1">
    <source>
        <dbReference type="ARBA" id="ARBA00010857"/>
    </source>
</evidence>
<name>A0AAE3FW04_9EURY</name>
<proteinExistence type="inferred from homology"/>
<dbReference type="GO" id="GO:0070897">
    <property type="term" value="P:transcription preinitiation complex assembly"/>
    <property type="evidence" value="ECO:0007669"/>
    <property type="project" value="InterPro"/>
</dbReference>
<dbReference type="InterPro" id="IPR000812">
    <property type="entry name" value="TFIIB"/>
</dbReference>
<feature type="binding site" evidence="9">
    <location>
        <position position="43"/>
    </location>
    <ligand>
        <name>Zn(2+)</name>
        <dbReference type="ChEBI" id="CHEBI:29105"/>
    </ligand>
</feature>
<dbReference type="Gene3D" id="1.10.472.10">
    <property type="entry name" value="Cyclin-like"/>
    <property type="match status" value="1"/>
</dbReference>
<feature type="repeat" description="2" evidence="9">
    <location>
        <begin position="229"/>
        <end position="310"/>
    </location>
</feature>
<dbReference type="GO" id="GO:0008270">
    <property type="term" value="F:zinc ion binding"/>
    <property type="evidence" value="ECO:0007669"/>
    <property type="project" value="UniProtKB-UniRule"/>
</dbReference>
<feature type="compositionally biased region" description="Basic and acidic residues" evidence="11">
    <location>
        <begin position="59"/>
        <end position="71"/>
    </location>
</feature>
<dbReference type="AlphaFoldDB" id="A0AAE3FW04"/>
<dbReference type="Pfam" id="PF00382">
    <property type="entry name" value="TFIIB"/>
    <property type="match status" value="2"/>
</dbReference>
<comment type="similarity">
    <text evidence="1 9">Belongs to the TFIIB family.</text>
</comment>
<keyword evidence="14" id="KW-1185">Reference proteome</keyword>
<dbReference type="SUPFAM" id="SSF47954">
    <property type="entry name" value="Cyclin-like"/>
    <property type="match status" value="2"/>
</dbReference>
<feature type="binding site" evidence="9">
    <location>
        <position position="25"/>
    </location>
    <ligand>
        <name>Zn(2+)</name>
        <dbReference type="ChEBI" id="CHEBI:29105"/>
    </ligand>
</feature>
<feature type="domain" description="TFIIB-type" evidence="12">
    <location>
        <begin position="21"/>
        <end position="51"/>
    </location>
</feature>
<evidence type="ECO:0000256" key="4">
    <source>
        <dbReference type="ARBA" id="ARBA00022737"/>
    </source>
</evidence>
<dbReference type="GO" id="GO:0003700">
    <property type="term" value="F:DNA-binding transcription factor activity"/>
    <property type="evidence" value="ECO:0007669"/>
    <property type="project" value="UniProtKB-UniRule"/>
</dbReference>
<comment type="caution">
    <text evidence="13">The sequence shown here is derived from an EMBL/GenBank/DDBJ whole genome shotgun (WGS) entry which is preliminary data.</text>
</comment>
<reference evidence="13" key="1">
    <citation type="journal article" date="2022" name="Syst. Appl. Microbiol.">
        <title>Natronocalculus amylovorans gen. nov., sp. nov., and Natranaeroarchaeum aerophilus sp. nov., dominant culturable amylolytic natronoarchaea from hypersaline soda lakes in southwestern Siberia.</title>
        <authorList>
            <person name="Sorokin D.Y."/>
            <person name="Elcheninov A.G."/>
            <person name="Khizhniak T.V."/>
            <person name="Koenen M."/>
            <person name="Bale N.J."/>
            <person name="Damste J.S.S."/>
            <person name="Kublanov I.V."/>
        </authorList>
    </citation>
    <scope>NUCLEOTIDE SEQUENCE</scope>
    <source>
        <strain evidence="13">AArc-St2</strain>
    </source>
</reference>
<keyword evidence="5 10" id="KW-0863">Zinc-finger</keyword>
<feature type="region of interest" description="Disordered" evidence="11">
    <location>
        <begin position="59"/>
        <end position="78"/>
    </location>
</feature>
<dbReference type="Gene3D" id="1.10.472.170">
    <property type="match status" value="1"/>
</dbReference>
<dbReference type="InterPro" id="IPR013763">
    <property type="entry name" value="Cyclin-like_dom"/>
</dbReference>
<dbReference type="InterPro" id="IPR013137">
    <property type="entry name" value="Znf_TFIIB"/>
</dbReference>
<dbReference type="PROSITE" id="PS00782">
    <property type="entry name" value="TFIIB"/>
    <property type="match status" value="2"/>
</dbReference>
<dbReference type="PANTHER" id="PTHR11618">
    <property type="entry name" value="TRANSCRIPTION INITIATION FACTOR IIB-RELATED"/>
    <property type="match status" value="1"/>
</dbReference>
<dbReference type="PROSITE" id="PS51134">
    <property type="entry name" value="ZF_TFIIB"/>
    <property type="match status" value="1"/>
</dbReference>
<evidence type="ECO:0000256" key="8">
    <source>
        <dbReference type="ARBA" id="ARBA00023163"/>
    </source>
</evidence>
<dbReference type="InterPro" id="IPR036915">
    <property type="entry name" value="Cyclin-like_sf"/>
</dbReference>
<evidence type="ECO:0000256" key="2">
    <source>
        <dbReference type="ARBA" id="ARBA00013932"/>
    </source>
</evidence>
<keyword evidence="3 9" id="KW-0479">Metal-binding</keyword>
<feature type="repeat" description="1" evidence="9">
    <location>
        <begin position="135"/>
        <end position="218"/>
    </location>
</feature>
<dbReference type="Proteomes" id="UP001203207">
    <property type="component" value="Unassembled WGS sequence"/>
</dbReference>
<dbReference type="PRINTS" id="PR00685">
    <property type="entry name" value="TIFACTORIIB"/>
</dbReference>
<reference evidence="13" key="2">
    <citation type="submission" date="2022-02" db="EMBL/GenBank/DDBJ databases">
        <authorList>
            <person name="Elcheninov A.G."/>
            <person name="Sorokin D.Y."/>
            <person name="Kublanov I.V."/>
        </authorList>
    </citation>
    <scope>NUCLEOTIDE SEQUENCE</scope>
    <source>
        <strain evidence="13">AArc-St2</strain>
    </source>
</reference>
<keyword evidence="6 9" id="KW-0862">Zinc</keyword>
<dbReference type="GO" id="GO:0097550">
    <property type="term" value="C:transcription preinitiation complex"/>
    <property type="evidence" value="ECO:0007669"/>
    <property type="project" value="TreeGrafter"/>
</dbReference>
<dbReference type="Pfam" id="PF08271">
    <property type="entry name" value="Zn_Ribbon_TF"/>
    <property type="match status" value="1"/>
</dbReference>
<feature type="region of interest" description="Disordered" evidence="11">
    <location>
        <begin position="1"/>
        <end position="21"/>
    </location>
</feature>
<dbReference type="GO" id="GO:0017025">
    <property type="term" value="F:TBP-class protein binding"/>
    <property type="evidence" value="ECO:0007669"/>
    <property type="project" value="InterPro"/>
</dbReference>
<evidence type="ECO:0000256" key="10">
    <source>
        <dbReference type="PROSITE-ProRule" id="PRU00469"/>
    </source>
</evidence>
<accession>A0AAE3FW04</accession>
<keyword evidence="4 9" id="KW-0677">Repeat</keyword>
<comment type="function">
    <text evidence="9">Stabilizes TBP binding to an archaeal box-A promoter. Also responsible for recruiting RNA polymerase II to the pre-initiation complex (DNA-TBP-TFIIB).</text>
</comment>